<dbReference type="EMBL" id="JAHHIF010000059">
    <property type="protein sequence ID" value="MBW4548337.1"/>
    <property type="molecule type" value="Genomic_DNA"/>
</dbReference>
<feature type="compositionally biased region" description="Polar residues" evidence="1">
    <location>
        <begin position="913"/>
        <end position="935"/>
    </location>
</feature>
<proteinExistence type="predicted"/>
<dbReference type="Pfam" id="PF13148">
    <property type="entry name" value="DUF3987"/>
    <property type="match status" value="1"/>
</dbReference>
<evidence type="ECO:0000313" key="3">
    <source>
        <dbReference type="EMBL" id="MBW4548337.1"/>
    </source>
</evidence>
<dbReference type="InterPro" id="IPR015330">
    <property type="entry name" value="DNA_primase/pol_bifunc_N"/>
</dbReference>
<sequence>MFTTPQPQAPQTVRETIQWLLRLGRPPLPECPIEAAKQGKEPKQPCFLDGKYLKTVNWKQWQEIQPLQEILDAWFSNPKTGIGTLGGWNGKHWLGWIDFDRKDFPSPDACDRTIQEWLEKYPVLETAPMFRTPSGGYRFLVAFSLEPENFKANSGFSLKSDGSHHVGELISKNGGHTLLPPTVGITGVAYQWMQWSEYPPVFEQPEDIGIYPLIKKAESDPSTLKLPRRSNLLGDTQLTDLLNNDILPRFSAQQAFNWSGHNLKEYPGGKFKGNCLWHESKSGTAFYCEQKSGIWLWRCPACEIGGGVVEYRHRLAGGNGSPRGREFIELVQQLAWEVGVSIPSSLERKSGNPSQPSNKVIPHPAALRSTLNSEELSKRIDDLIERELSESVLELRLSELAREADRHPKEVRSVYDARLSEKTQQQDLSDNVVQFQRLADYQLKATTINWEELLPEPLIPGLLTKSESSRIDPIYLIQNLLPGVGGIIGASVGLVAKEGETESDCWIEYPNVWTATIAPPSSGKSDADRAILNPIQRLQEAEANRYEASKATLYQLEEAWRNKSAEQREALQDTLNNPANYKKSEVGKCRKYLLDEGEIEAIKRRISEQPACAGSIWAPDELLGLFKGLDQFKCPGKGNARQFLLKAWNGPLRGNVDRVNENESFRFQMQLLTICGGIQIEPASQFFNPDGNHTDADGLQSRILAAIPALHPHFDQWSDIKVSLDKLLSKLYERLALLPTGLVYLSPQAMQRWKGQWEKYRKGYKTYLHSNPAFAYFLGKMCSNLMRLALILHCVEHCYLPKSNFFSLELDTLDRAISLAGFYIGQFRLVQAQFTKSPEQGLSEFLMNILSLCLAERRINPSRVVNKWRRHKGKDGKPLRSPEVQEMFKTIAQSQPQQVLFDGKELVALGAERSTQMPSRQSDSAMLSNSVNSPVPDTVANGRVQDGLFKNCDRVRSECDRSDRTEKAPLVEESDDLFDQCDRSPSLAYELDADDSLLVKLSDIPPVSDRTDRKTDETLVREDTEAFDRGDRMRSLRSKNQTEEVPTPQGAAPTSWNSEPTSSTQFRVGDRVFWENCPSCCEELAPFEITAIDGDYAKLDLINKPVPLAELRLAT</sequence>
<dbReference type="AlphaFoldDB" id="A0A951UCV9"/>
<dbReference type="InterPro" id="IPR025048">
    <property type="entry name" value="DUF3987"/>
</dbReference>
<feature type="region of interest" description="Disordered" evidence="1">
    <location>
        <begin position="912"/>
        <end position="942"/>
    </location>
</feature>
<protein>
    <submittedName>
        <fullName evidence="3">DUF3987 domain-containing protein</fullName>
    </submittedName>
</protein>
<reference evidence="3" key="2">
    <citation type="journal article" date="2022" name="Microbiol. Resour. Announc.">
        <title>Metagenome Sequencing to Explore Phylogenomics of Terrestrial Cyanobacteria.</title>
        <authorList>
            <person name="Ward R.D."/>
            <person name="Stajich J.E."/>
            <person name="Johansen J.R."/>
            <person name="Huntemann M."/>
            <person name="Clum A."/>
            <person name="Foster B."/>
            <person name="Foster B."/>
            <person name="Roux S."/>
            <person name="Palaniappan K."/>
            <person name="Varghese N."/>
            <person name="Mukherjee S."/>
            <person name="Reddy T.B.K."/>
            <person name="Daum C."/>
            <person name="Copeland A."/>
            <person name="Chen I.A."/>
            <person name="Ivanova N.N."/>
            <person name="Kyrpides N.C."/>
            <person name="Shapiro N."/>
            <person name="Eloe-Fadrosh E.A."/>
            <person name="Pietrasiak N."/>
        </authorList>
    </citation>
    <scope>NUCLEOTIDE SEQUENCE</scope>
    <source>
        <strain evidence="3">CPER-KK1</strain>
    </source>
</reference>
<dbReference type="Proteomes" id="UP000753908">
    <property type="component" value="Unassembled WGS sequence"/>
</dbReference>
<organism evidence="3 4">
    <name type="scientific">Symplocastrum torsivum CPER-KK1</name>
    <dbReference type="NCBI Taxonomy" id="450513"/>
    <lineage>
        <taxon>Bacteria</taxon>
        <taxon>Bacillati</taxon>
        <taxon>Cyanobacteriota</taxon>
        <taxon>Cyanophyceae</taxon>
        <taxon>Oscillatoriophycideae</taxon>
        <taxon>Oscillatoriales</taxon>
        <taxon>Microcoleaceae</taxon>
        <taxon>Symplocastrum</taxon>
    </lineage>
</organism>
<reference evidence="3" key="1">
    <citation type="submission" date="2021-05" db="EMBL/GenBank/DDBJ databases">
        <authorList>
            <person name="Pietrasiak N."/>
            <person name="Ward R."/>
            <person name="Stajich J.E."/>
            <person name="Kurbessoian T."/>
        </authorList>
    </citation>
    <scope>NUCLEOTIDE SEQUENCE</scope>
    <source>
        <strain evidence="3">CPER-KK1</strain>
    </source>
</reference>
<feature type="compositionally biased region" description="Basic and acidic residues" evidence="1">
    <location>
        <begin position="1009"/>
        <end position="1034"/>
    </location>
</feature>
<name>A0A951UCV9_9CYAN</name>
<evidence type="ECO:0000256" key="1">
    <source>
        <dbReference type="SAM" id="MobiDB-lite"/>
    </source>
</evidence>
<dbReference type="Pfam" id="PF09250">
    <property type="entry name" value="Prim-Pol"/>
    <property type="match status" value="1"/>
</dbReference>
<comment type="caution">
    <text evidence="3">The sequence shown here is derived from an EMBL/GenBank/DDBJ whole genome shotgun (WGS) entry which is preliminary data.</text>
</comment>
<evidence type="ECO:0000259" key="2">
    <source>
        <dbReference type="Pfam" id="PF09250"/>
    </source>
</evidence>
<feature type="domain" description="DNA primase/polymerase bifunctional N-terminal" evidence="2">
    <location>
        <begin position="37"/>
        <end position="194"/>
    </location>
</feature>
<feature type="region of interest" description="Disordered" evidence="1">
    <location>
        <begin position="1005"/>
        <end position="1063"/>
    </location>
</feature>
<gene>
    <name evidence="3" type="ORF">KME25_28450</name>
</gene>
<accession>A0A951UCV9</accession>
<feature type="compositionally biased region" description="Polar residues" evidence="1">
    <location>
        <begin position="1052"/>
        <end position="1063"/>
    </location>
</feature>
<evidence type="ECO:0000313" key="4">
    <source>
        <dbReference type="Proteomes" id="UP000753908"/>
    </source>
</evidence>